<evidence type="ECO:0000313" key="1">
    <source>
        <dbReference type="EMBL" id="MCD7471545.1"/>
    </source>
</evidence>
<accession>A0ABS8TJ41</accession>
<dbReference type="Proteomes" id="UP000823775">
    <property type="component" value="Unassembled WGS sequence"/>
</dbReference>
<keyword evidence="2" id="KW-1185">Reference proteome</keyword>
<comment type="caution">
    <text evidence="1">The sequence shown here is derived from an EMBL/GenBank/DDBJ whole genome shotgun (WGS) entry which is preliminary data.</text>
</comment>
<proteinExistence type="predicted"/>
<protein>
    <submittedName>
        <fullName evidence="1">Uncharacterized protein</fullName>
    </submittedName>
</protein>
<dbReference type="EMBL" id="JACEIK010001696">
    <property type="protein sequence ID" value="MCD7471545.1"/>
    <property type="molecule type" value="Genomic_DNA"/>
</dbReference>
<sequence length="73" mass="8505">MNLKDINYPKDHKVMDNKKTQDENRQLASKEEQMAIDEDGNHRQALEDEQMVMDVAMDEDETMDTSNLASYLV</sequence>
<reference evidence="1 2" key="1">
    <citation type="journal article" date="2021" name="BMC Genomics">
        <title>Datura genome reveals duplications of psychoactive alkaloid biosynthetic genes and high mutation rate following tissue culture.</title>
        <authorList>
            <person name="Rajewski A."/>
            <person name="Carter-House D."/>
            <person name="Stajich J."/>
            <person name="Litt A."/>
        </authorList>
    </citation>
    <scope>NUCLEOTIDE SEQUENCE [LARGE SCALE GENOMIC DNA]</scope>
    <source>
        <strain evidence="1">AR-01</strain>
    </source>
</reference>
<evidence type="ECO:0000313" key="2">
    <source>
        <dbReference type="Proteomes" id="UP000823775"/>
    </source>
</evidence>
<organism evidence="1 2">
    <name type="scientific">Datura stramonium</name>
    <name type="common">Jimsonweed</name>
    <name type="synonym">Common thornapple</name>
    <dbReference type="NCBI Taxonomy" id="4076"/>
    <lineage>
        <taxon>Eukaryota</taxon>
        <taxon>Viridiplantae</taxon>
        <taxon>Streptophyta</taxon>
        <taxon>Embryophyta</taxon>
        <taxon>Tracheophyta</taxon>
        <taxon>Spermatophyta</taxon>
        <taxon>Magnoliopsida</taxon>
        <taxon>eudicotyledons</taxon>
        <taxon>Gunneridae</taxon>
        <taxon>Pentapetalae</taxon>
        <taxon>asterids</taxon>
        <taxon>lamiids</taxon>
        <taxon>Solanales</taxon>
        <taxon>Solanaceae</taxon>
        <taxon>Solanoideae</taxon>
        <taxon>Datureae</taxon>
        <taxon>Datura</taxon>
    </lineage>
</organism>
<name>A0ABS8TJ41_DATST</name>
<gene>
    <name evidence="1" type="ORF">HAX54_012038</name>
</gene>